<dbReference type="PANTHER" id="PTHR42948">
    <property type="entry name" value="TRANSPORTER"/>
    <property type="match status" value="1"/>
</dbReference>
<name>A0A1B3WCR2_9FIRM</name>
<feature type="transmembrane region" description="Helical" evidence="7">
    <location>
        <begin position="305"/>
        <end position="326"/>
    </location>
</feature>
<dbReference type="AlphaFoldDB" id="A0A1B3WCR2"/>
<keyword evidence="6" id="KW-0769">Symport</keyword>
<sequence>MRGQFSTRLGFILVSAGCAIGLGNVWRFPYIAGKYGGAMFVLFYLGFLAILGLPIMACEFAVGRASQRSVATSFEVLEPEGTKWHWYKYGAIAGNILLMMFYTTISGWMAYYFYKMLVGDFNGLTAEAVGILFGNLLADPLTMFGYMAGIVVICFGVCYLGLQKGVERITKTMMLCLLALMIALAINSLLLPGAGKGLEYYLLPNWQRFIEYGAQEVIFAAMGQAFFTLSLGIGALAIFGSYIGKEKRLAGEGIWIIMLDTFVAVMSGLIIFPACFSYGVDPGSGPNLLFVSLPNVFIHMPYGQIWGSLFFLFMIFASFSTVIAVFENLTSCFSELLDVDRKKIILCLIPTIIILSLPCILGFNVWNGFQPLGTGTGVLDLEDFFVSNNILPLGSLLYLVFCTSRYGWGWKNFFQEVNTGEGLKFPQWLRVYMTWGLPLIVLYIFVTGYYSIFFAK</sequence>
<evidence type="ECO:0000256" key="2">
    <source>
        <dbReference type="ARBA" id="ARBA00022448"/>
    </source>
</evidence>
<dbReference type="EMBL" id="CP017037">
    <property type="protein sequence ID" value="AOH38746.1"/>
    <property type="molecule type" value="Genomic_DNA"/>
</dbReference>
<dbReference type="PANTHER" id="PTHR42948:SF1">
    <property type="entry name" value="TRANSPORTER"/>
    <property type="match status" value="1"/>
</dbReference>
<gene>
    <name evidence="8" type="ORF">BCB69_01360</name>
</gene>
<evidence type="ECO:0000313" key="9">
    <source>
        <dbReference type="Proteomes" id="UP000094757"/>
    </source>
</evidence>
<dbReference type="CDD" id="cd10336">
    <property type="entry name" value="SLC6sbd_Tyt1-Like"/>
    <property type="match status" value="1"/>
</dbReference>
<dbReference type="GO" id="GO:0016020">
    <property type="term" value="C:membrane"/>
    <property type="evidence" value="ECO:0007669"/>
    <property type="project" value="UniProtKB-SubCell"/>
</dbReference>
<evidence type="ECO:0000313" key="8">
    <source>
        <dbReference type="EMBL" id="AOH38746.1"/>
    </source>
</evidence>
<evidence type="ECO:0000256" key="6">
    <source>
        <dbReference type="RuleBase" id="RU003732"/>
    </source>
</evidence>
<comment type="subcellular location">
    <subcellularLocation>
        <location evidence="1">Membrane</location>
        <topology evidence="1">Multi-pass membrane protein</topology>
    </subcellularLocation>
</comment>
<evidence type="ECO:0000256" key="3">
    <source>
        <dbReference type="ARBA" id="ARBA00022692"/>
    </source>
</evidence>
<protein>
    <recommendedName>
        <fullName evidence="6">Transporter</fullName>
    </recommendedName>
</protein>
<evidence type="ECO:0000256" key="4">
    <source>
        <dbReference type="ARBA" id="ARBA00022989"/>
    </source>
</evidence>
<dbReference type="PROSITE" id="PS00610">
    <property type="entry name" value="NA_NEUROTRAN_SYMP_1"/>
    <property type="match status" value="1"/>
</dbReference>
<evidence type="ECO:0000256" key="5">
    <source>
        <dbReference type="ARBA" id="ARBA00023136"/>
    </source>
</evidence>
<feature type="transmembrane region" description="Helical" evidence="7">
    <location>
        <begin position="92"/>
        <end position="114"/>
    </location>
</feature>
<evidence type="ECO:0000256" key="1">
    <source>
        <dbReference type="ARBA" id="ARBA00004141"/>
    </source>
</evidence>
<dbReference type="KEGG" id="dpn:BCB69_01360"/>
<dbReference type="GO" id="GO:0015293">
    <property type="term" value="F:symporter activity"/>
    <property type="evidence" value="ECO:0007669"/>
    <property type="project" value="UniProtKB-KW"/>
</dbReference>
<keyword evidence="4 7" id="KW-1133">Transmembrane helix</keyword>
<accession>A0A1B3WCR2</accession>
<keyword evidence="3 6" id="KW-0812">Transmembrane</keyword>
<organism evidence="8 9">
    <name type="scientific">Dialister pneumosintes</name>
    <dbReference type="NCBI Taxonomy" id="39950"/>
    <lineage>
        <taxon>Bacteria</taxon>
        <taxon>Bacillati</taxon>
        <taxon>Bacillota</taxon>
        <taxon>Negativicutes</taxon>
        <taxon>Veillonellales</taxon>
        <taxon>Veillonellaceae</taxon>
        <taxon>Dialister</taxon>
    </lineage>
</organism>
<feature type="transmembrane region" description="Helical" evidence="7">
    <location>
        <begin position="174"/>
        <end position="194"/>
    </location>
</feature>
<feature type="transmembrane region" description="Helical" evidence="7">
    <location>
        <begin position="254"/>
        <end position="280"/>
    </location>
</feature>
<dbReference type="InterPro" id="IPR047218">
    <property type="entry name" value="YocR/YhdH-like"/>
</dbReference>
<comment type="similarity">
    <text evidence="6">Belongs to the sodium:neurotransmitter symporter (SNF) (TC 2.A.22) family.</text>
</comment>
<dbReference type="PROSITE" id="PS50267">
    <property type="entry name" value="NA_NEUROTRAN_SYMP_3"/>
    <property type="match status" value="1"/>
</dbReference>
<feature type="transmembrane region" description="Helical" evidence="7">
    <location>
        <begin position="346"/>
        <end position="369"/>
    </location>
</feature>
<dbReference type="InterPro" id="IPR037272">
    <property type="entry name" value="SNS_sf"/>
</dbReference>
<keyword evidence="5 7" id="KW-0472">Membrane</keyword>
<keyword evidence="2 6" id="KW-0813">Transport</keyword>
<dbReference type="Proteomes" id="UP000094757">
    <property type="component" value="Chromosome"/>
</dbReference>
<dbReference type="InterPro" id="IPR000175">
    <property type="entry name" value="Na/ntran_symport"/>
</dbReference>
<feature type="transmembrane region" description="Helical" evidence="7">
    <location>
        <begin position="143"/>
        <end position="162"/>
    </location>
</feature>
<feature type="transmembrane region" description="Helical" evidence="7">
    <location>
        <begin position="429"/>
        <end position="452"/>
    </location>
</feature>
<dbReference type="SUPFAM" id="SSF161070">
    <property type="entry name" value="SNF-like"/>
    <property type="match status" value="1"/>
</dbReference>
<proteinExistence type="inferred from homology"/>
<dbReference type="Pfam" id="PF00209">
    <property type="entry name" value="SNF"/>
    <property type="match status" value="2"/>
</dbReference>
<dbReference type="PRINTS" id="PR00176">
    <property type="entry name" value="NANEUSMPORT"/>
</dbReference>
<dbReference type="RefSeq" id="WP_069176781.1">
    <property type="nucleotide sequence ID" value="NZ_CP017037.1"/>
</dbReference>
<feature type="transmembrane region" description="Helical" evidence="7">
    <location>
        <begin position="37"/>
        <end position="58"/>
    </location>
</feature>
<dbReference type="STRING" id="39950.BCB69_01360"/>
<evidence type="ECO:0000256" key="7">
    <source>
        <dbReference type="SAM" id="Phobius"/>
    </source>
</evidence>
<reference evidence="9" key="1">
    <citation type="submission" date="2016-08" db="EMBL/GenBank/DDBJ databases">
        <authorList>
            <person name="Holder M.E."/>
            <person name="Ajami N.J."/>
            <person name="Petrosino J.F."/>
        </authorList>
    </citation>
    <scope>NUCLEOTIDE SEQUENCE [LARGE SCALE GENOMIC DNA]</scope>
    <source>
        <strain evidence="9">F0677</strain>
    </source>
</reference>
<dbReference type="NCBIfam" id="NF037979">
    <property type="entry name" value="Na_transp"/>
    <property type="match status" value="1"/>
</dbReference>
<feature type="transmembrane region" description="Helical" evidence="7">
    <location>
        <begin position="217"/>
        <end position="242"/>
    </location>
</feature>